<comment type="catalytic activity">
    <reaction evidence="11">
        <text>a hydroperoxide + [thioredoxin]-dithiol = an alcohol + [thioredoxin]-disulfide + H2O</text>
        <dbReference type="Rhea" id="RHEA:62620"/>
        <dbReference type="Rhea" id="RHEA-COMP:10698"/>
        <dbReference type="Rhea" id="RHEA-COMP:10700"/>
        <dbReference type="ChEBI" id="CHEBI:15377"/>
        <dbReference type="ChEBI" id="CHEBI:29950"/>
        <dbReference type="ChEBI" id="CHEBI:30879"/>
        <dbReference type="ChEBI" id="CHEBI:35924"/>
        <dbReference type="ChEBI" id="CHEBI:50058"/>
        <dbReference type="EC" id="1.11.1.24"/>
    </reaction>
</comment>
<dbReference type="GO" id="GO:0034599">
    <property type="term" value="P:cellular response to oxidative stress"/>
    <property type="evidence" value="ECO:0007669"/>
    <property type="project" value="TreeGrafter"/>
</dbReference>
<dbReference type="EC" id="1.11.1.24" evidence="2"/>
<reference evidence="14 15" key="1">
    <citation type="submission" date="2020-01" db="EMBL/GenBank/DDBJ databases">
        <title>Sphingomonas sp. C33 whole genome sequece.</title>
        <authorList>
            <person name="Park C."/>
        </authorList>
    </citation>
    <scope>NUCLEOTIDE SEQUENCE [LARGE SCALE GENOMIC DNA]</scope>
    <source>
        <strain evidence="14 15">C33</strain>
    </source>
</reference>
<dbReference type="PANTHER" id="PTHR42801">
    <property type="entry name" value="THIOREDOXIN-DEPENDENT PEROXIDE REDUCTASE"/>
    <property type="match status" value="1"/>
</dbReference>
<evidence type="ECO:0000256" key="7">
    <source>
        <dbReference type="ARBA" id="ARBA00023284"/>
    </source>
</evidence>
<dbReference type="InterPro" id="IPR050924">
    <property type="entry name" value="Peroxiredoxin_BCP/PrxQ"/>
</dbReference>
<dbReference type="InterPro" id="IPR013766">
    <property type="entry name" value="Thioredoxin_domain"/>
</dbReference>
<comment type="similarity">
    <text evidence="9">Belongs to the peroxiredoxin family. BCP/PrxQ subfamily.</text>
</comment>
<dbReference type="EMBL" id="CP047895">
    <property type="protein sequence ID" value="QHL89917.1"/>
    <property type="molecule type" value="Genomic_DNA"/>
</dbReference>
<dbReference type="GO" id="GO:0005737">
    <property type="term" value="C:cytoplasm"/>
    <property type="evidence" value="ECO:0007669"/>
    <property type="project" value="TreeGrafter"/>
</dbReference>
<keyword evidence="3" id="KW-0575">Peroxidase</keyword>
<dbReference type="PROSITE" id="PS51352">
    <property type="entry name" value="THIOREDOXIN_2"/>
    <property type="match status" value="1"/>
</dbReference>
<keyword evidence="4" id="KW-0049">Antioxidant</keyword>
<evidence type="ECO:0000256" key="9">
    <source>
        <dbReference type="ARBA" id="ARBA00038489"/>
    </source>
</evidence>
<accession>A0A7Z2NUG4</accession>
<dbReference type="SUPFAM" id="SSF52833">
    <property type="entry name" value="Thioredoxin-like"/>
    <property type="match status" value="1"/>
</dbReference>
<dbReference type="Pfam" id="PF00578">
    <property type="entry name" value="AhpC-TSA"/>
    <property type="match status" value="1"/>
</dbReference>
<evidence type="ECO:0000259" key="13">
    <source>
        <dbReference type="PROSITE" id="PS51352"/>
    </source>
</evidence>
<dbReference type="CDD" id="cd03017">
    <property type="entry name" value="PRX_BCP"/>
    <property type="match status" value="1"/>
</dbReference>
<evidence type="ECO:0000256" key="5">
    <source>
        <dbReference type="ARBA" id="ARBA00023002"/>
    </source>
</evidence>
<dbReference type="InterPro" id="IPR000866">
    <property type="entry name" value="AhpC/TSA"/>
</dbReference>
<evidence type="ECO:0000256" key="3">
    <source>
        <dbReference type="ARBA" id="ARBA00022559"/>
    </source>
</evidence>
<feature type="signal peptide" evidence="12">
    <location>
        <begin position="1"/>
        <end position="37"/>
    </location>
</feature>
<keyword evidence="7" id="KW-0676">Redox-active center</keyword>
<keyword evidence="6" id="KW-1015">Disulfide bond</keyword>
<protein>
    <recommendedName>
        <fullName evidence="2">thioredoxin-dependent peroxiredoxin</fullName>
        <ecNumber evidence="2">1.11.1.24</ecNumber>
    </recommendedName>
    <alternativeName>
        <fullName evidence="8">Thioredoxin peroxidase</fullName>
    </alternativeName>
    <alternativeName>
        <fullName evidence="10">Thioredoxin-dependent peroxiredoxin Bcp</fullName>
    </alternativeName>
</protein>
<organism evidence="14 15">
    <name type="scientific">Sphingomonas changnyeongensis</name>
    <dbReference type="NCBI Taxonomy" id="2698679"/>
    <lineage>
        <taxon>Bacteria</taxon>
        <taxon>Pseudomonadati</taxon>
        <taxon>Pseudomonadota</taxon>
        <taxon>Alphaproteobacteria</taxon>
        <taxon>Sphingomonadales</taxon>
        <taxon>Sphingomonadaceae</taxon>
        <taxon>Sphingomonas</taxon>
    </lineage>
</organism>
<dbReference type="AlphaFoldDB" id="A0A7Z2NUG4"/>
<evidence type="ECO:0000313" key="15">
    <source>
        <dbReference type="Proteomes" id="UP000464468"/>
    </source>
</evidence>
<feature type="chain" id="PRO_5031187225" description="thioredoxin-dependent peroxiredoxin" evidence="12">
    <location>
        <begin position="38"/>
        <end position="194"/>
    </location>
</feature>
<sequence length="194" mass="20160">MFRPSAVKLRAARLLTGRFAAPLLGAALILSAAPASAALAPGARAPDFSAQGALAGKAFSFALGNALKKGPVVLYFYPKAFTSGCTIEAHEFAEATPEFAKLGATVIGMSADDIDTLKRFSVEECRNKFAVASASPAVIKSYDVALAPGVAMSNRTSYVIAPDGRILFAYTAAEPLGHIKGALQAVRAWKAGRK</sequence>
<evidence type="ECO:0000256" key="1">
    <source>
        <dbReference type="ARBA" id="ARBA00003330"/>
    </source>
</evidence>
<evidence type="ECO:0000256" key="11">
    <source>
        <dbReference type="ARBA" id="ARBA00049091"/>
    </source>
</evidence>
<evidence type="ECO:0000256" key="8">
    <source>
        <dbReference type="ARBA" id="ARBA00032824"/>
    </source>
</evidence>
<gene>
    <name evidence="14" type="ORF">GVO57_02605</name>
</gene>
<keyword evidence="5" id="KW-0560">Oxidoreductase</keyword>
<dbReference type="PANTHER" id="PTHR42801:SF4">
    <property type="entry name" value="AHPC_TSA FAMILY PROTEIN"/>
    <property type="match status" value="1"/>
</dbReference>
<evidence type="ECO:0000256" key="12">
    <source>
        <dbReference type="SAM" id="SignalP"/>
    </source>
</evidence>
<dbReference type="GO" id="GO:0008379">
    <property type="term" value="F:thioredoxin peroxidase activity"/>
    <property type="evidence" value="ECO:0007669"/>
    <property type="project" value="TreeGrafter"/>
</dbReference>
<keyword evidence="15" id="KW-1185">Reference proteome</keyword>
<evidence type="ECO:0000256" key="10">
    <source>
        <dbReference type="ARBA" id="ARBA00042639"/>
    </source>
</evidence>
<evidence type="ECO:0000256" key="2">
    <source>
        <dbReference type="ARBA" id="ARBA00013017"/>
    </source>
</evidence>
<comment type="function">
    <text evidence="1">Thiol-specific peroxidase that catalyzes the reduction of hydrogen peroxide and organic hydroperoxides to water and alcohols, respectively. Plays a role in cell protection against oxidative stress by detoxifying peroxides and as sensor of hydrogen peroxide-mediated signaling events.</text>
</comment>
<keyword evidence="12" id="KW-0732">Signal</keyword>
<feature type="domain" description="Thioredoxin" evidence="13">
    <location>
        <begin position="39"/>
        <end position="188"/>
    </location>
</feature>
<dbReference type="GO" id="GO:0045454">
    <property type="term" value="P:cell redox homeostasis"/>
    <property type="evidence" value="ECO:0007669"/>
    <property type="project" value="TreeGrafter"/>
</dbReference>
<evidence type="ECO:0000313" key="14">
    <source>
        <dbReference type="EMBL" id="QHL89917.1"/>
    </source>
</evidence>
<dbReference type="InterPro" id="IPR036249">
    <property type="entry name" value="Thioredoxin-like_sf"/>
</dbReference>
<dbReference type="KEGG" id="schy:GVO57_02605"/>
<dbReference type="Proteomes" id="UP000464468">
    <property type="component" value="Chromosome"/>
</dbReference>
<dbReference type="RefSeq" id="WP_160591596.1">
    <property type="nucleotide sequence ID" value="NZ_CP047895.1"/>
</dbReference>
<evidence type="ECO:0000256" key="4">
    <source>
        <dbReference type="ARBA" id="ARBA00022862"/>
    </source>
</evidence>
<name>A0A7Z2NUG4_9SPHN</name>
<dbReference type="Gene3D" id="3.40.30.10">
    <property type="entry name" value="Glutaredoxin"/>
    <property type="match status" value="1"/>
</dbReference>
<evidence type="ECO:0000256" key="6">
    <source>
        <dbReference type="ARBA" id="ARBA00023157"/>
    </source>
</evidence>
<proteinExistence type="inferred from homology"/>